<feature type="domain" description="PhnB-like" evidence="2">
    <location>
        <begin position="5"/>
        <end position="132"/>
    </location>
</feature>
<gene>
    <name evidence="3" type="ORF">KHB02_09990</name>
</gene>
<dbReference type="InterPro" id="IPR028973">
    <property type="entry name" value="PhnB-like"/>
</dbReference>
<dbReference type="Pfam" id="PF06983">
    <property type="entry name" value="3-dmu-9_3-mt"/>
    <property type="match status" value="1"/>
</dbReference>
<dbReference type="SUPFAM" id="SSF54593">
    <property type="entry name" value="Glyoxalase/Bleomycin resistance protein/Dihydroxybiphenyl dioxygenase"/>
    <property type="match status" value="1"/>
</dbReference>
<dbReference type="InterPro" id="IPR029068">
    <property type="entry name" value="Glyas_Bleomycin-R_OHBP_Dase"/>
</dbReference>
<dbReference type="PANTHER" id="PTHR33990">
    <property type="entry name" value="PROTEIN YJDN-RELATED"/>
    <property type="match status" value="1"/>
</dbReference>
<name>A0A942Y7V8_9BACI</name>
<feature type="region of interest" description="Disordered" evidence="1">
    <location>
        <begin position="138"/>
        <end position="159"/>
    </location>
</feature>
<dbReference type="PANTHER" id="PTHR33990:SF1">
    <property type="entry name" value="PROTEIN YJDN"/>
    <property type="match status" value="1"/>
</dbReference>
<dbReference type="EMBL" id="JAGYPE010000002">
    <property type="protein sequence ID" value="MBS4181717.1"/>
    <property type="molecule type" value="Genomic_DNA"/>
</dbReference>
<comment type="caution">
    <text evidence="3">The sequence shown here is derived from an EMBL/GenBank/DDBJ whole genome shotgun (WGS) entry which is preliminary data.</text>
</comment>
<dbReference type="CDD" id="cd06588">
    <property type="entry name" value="PhnB_like"/>
    <property type="match status" value="1"/>
</dbReference>
<proteinExistence type="predicted"/>
<dbReference type="Gene3D" id="3.10.180.10">
    <property type="entry name" value="2,3-Dihydroxybiphenyl 1,2-Dioxygenase, domain 1"/>
    <property type="match status" value="1"/>
</dbReference>
<evidence type="ECO:0000259" key="2">
    <source>
        <dbReference type="Pfam" id="PF06983"/>
    </source>
</evidence>
<protein>
    <submittedName>
        <fullName evidence="3">VOC family protein</fullName>
    </submittedName>
</protein>
<evidence type="ECO:0000313" key="3">
    <source>
        <dbReference type="EMBL" id="MBS4181717.1"/>
    </source>
</evidence>
<sequence>MSIETTTHLNFDGRAREALDFYARVFGGQVAAMTYGAMGASEDPDWADRIVWGQVTTEAGFRVMAFDVWPGQPYEQGTNAFYVYVHGDDPAEVERYWAGLADGAEVRQPLGPSAWAPLAGQLRDRFGVVWQLDVAAPSDRDRADGDAADGDRAAVDAAD</sequence>
<accession>A0A942Y7V8</accession>
<organism evidence="3">
    <name type="scientific">Neobacillus citreus</name>
    <dbReference type="NCBI Taxonomy" id="2833578"/>
    <lineage>
        <taxon>Bacteria</taxon>
        <taxon>Bacillati</taxon>
        <taxon>Bacillota</taxon>
        <taxon>Bacilli</taxon>
        <taxon>Bacillales</taxon>
        <taxon>Bacillaceae</taxon>
        <taxon>Neobacillus</taxon>
    </lineage>
</organism>
<dbReference type="AlphaFoldDB" id="A0A942Y7V8"/>
<reference evidence="3" key="1">
    <citation type="submission" date="2021-05" db="EMBL/GenBank/DDBJ databases">
        <title>Novel Bacillus species.</title>
        <authorList>
            <person name="Liu G."/>
        </authorList>
    </citation>
    <scope>NUCLEOTIDE SEQUENCE</scope>
    <source>
        <strain evidence="3">FJAT-50051</strain>
    </source>
</reference>
<evidence type="ECO:0000256" key="1">
    <source>
        <dbReference type="SAM" id="MobiDB-lite"/>
    </source>
</evidence>